<dbReference type="GO" id="GO:0016020">
    <property type="term" value="C:membrane"/>
    <property type="evidence" value="ECO:0007669"/>
    <property type="project" value="UniProtKB-SubCell"/>
</dbReference>
<dbReference type="AlphaFoldDB" id="A0A2H0E089"/>
<keyword evidence="4 6" id="KW-1133">Transmembrane helix</keyword>
<keyword evidence="3 6" id="KW-0812">Transmembrane</keyword>
<accession>A0A2H0E089</accession>
<gene>
    <name evidence="7" type="ORF">COW81_01290</name>
</gene>
<dbReference type="PANTHER" id="PTHR10057">
    <property type="entry name" value="PERIPHERAL-TYPE BENZODIAZEPINE RECEPTOR"/>
    <property type="match status" value="1"/>
</dbReference>
<protein>
    <recommendedName>
        <fullName evidence="9">TspO protein</fullName>
    </recommendedName>
</protein>
<dbReference type="CDD" id="cd15904">
    <property type="entry name" value="TSPO_MBR"/>
    <property type="match status" value="1"/>
</dbReference>
<comment type="similarity">
    <text evidence="2">Belongs to the TspO/BZRP family.</text>
</comment>
<dbReference type="PIRSF" id="PIRSF005859">
    <property type="entry name" value="PBR"/>
    <property type="match status" value="1"/>
</dbReference>
<evidence type="ECO:0000256" key="6">
    <source>
        <dbReference type="SAM" id="Phobius"/>
    </source>
</evidence>
<evidence type="ECO:0000313" key="8">
    <source>
        <dbReference type="Proteomes" id="UP000231143"/>
    </source>
</evidence>
<evidence type="ECO:0000256" key="4">
    <source>
        <dbReference type="ARBA" id="ARBA00022989"/>
    </source>
</evidence>
<name>A0A2H0E089_9BACT</name>
<dbReference type="EMBL" id="PCTT01000015">
    <property type="protein sequence ID" value="PIP87240.1"/>
    <property type="molecule type" value="Genomic_DNA"/>
</dbReference>
<keyword evidence="5 6" id="KW-0472">Membrane</keyword>
<dbReference type="Pfam" id="PF03073">
    <property type="entry name" value="TspO_MBR"/>
    <property type="match status" value="1"/>
</dbReference>
<evidence type="ECO:0000313" key="7">
    <source>
        <dbReference type="EMBL" id="PIP87240.1"/>
    </source>
</evidence>
<comment type="subcellular location">
    <subcellularLocation>
        <location evidence="1">Membrane</location>
        <topology evidence="1">Multi-pass membrane protein</topology>
    </subcellularLocation>
</comment>
<dbReference type="InterPro" id="IPR038330">
    <property type="entry name" value="TspO/MBR-related_sf"/>
</dbReference>
<feature type="transmembrane region" description="Helical" evidence="6">
    <location>
        <begin position="46"/>
        <end position="67"/>
    </location>
</feature>
<dbReference type="Proteomes" id="UP000231143">
    <property type="component" value="Unassembled WGS sequence"/>
</dbReference>
<evidence type="ECO:0000256" key="3">
    <source>
        <dbReference type="ARBA" id="ARBA00022692"/>
    </source>
</evidence>
<sequence length="156" mass="18244">MNDKLKLLLALTMSYGAGFIGSFFTMSQIDAWYQFVNKPSFNPPNWVFGPVWSLLYLLMAVSLYLFWKKGLNTRYQKDIFKLFVLNLLLNSLWSIVFFGFHNPTLALAIIIGLLYTIFLLIKRFWNDFRISAYLLIPYFLWVAFATMLNVAIVILN</sequence>
<reference evidence="7 8" key="1">
    <citation type="submission" date="2017-09" db="EMBL/GenBank/DDBJ databases">
        <title>Depth-based differentiation of microbial function through sediment-hosted aquifers and enrichment of novel symbionts in the deep terrestrial subsurface.</title>
        <authorList>
            <person name="Probst A.J."/>
            <person name="Ladd B."/>
            <person name="Jarett J.K."/>
            <person name="Geller-Mcgrath D.E."/>
            <person name="Sieber C.M."/>
            <person name="Emerson J.B."/>
            <person name="Anantharaman K."/>
            <person name="Thomas B.C."/>
            <person name="Malmstrom R."/>
            <person name="Stieglmeier M."/>
            <person name="Klingl A."/>
            <person name="Woyke T."/>
            <person name="Ryan C.M."/>
            <person name="Banfield J.F."/>
        </authorList>
    </citation>
    <scope>NUCLEOTIDE SEQUENCE [LARGE SCALE GENOMIC DNA]</scope>
    <source>
        <strain evidence="7">CG22_combo_CG10-13_8_21_14_all_36_13</strain>
    </source>
</reference>
<dbReference type="GO" id="GO:0033013">
    <property type="term" value="P:tetrapyrrole metabolic process"/>
    <property type="evidence" value="ECO:0007669"/>
    <property type="project" value="UniProtKB-ARBA"/>
</dbReference>
<feature type="transmembrane region" description="Helical" evidence="6">
    <location>
        <begin position="133"/>
        <end position="155"/>
    </location>
</feature>
<evidence type="ECO:0000256" key="5">
    <source>
        <dbReference type="ARBA" id="ARBA00023136"/>
    </source>
</evidence>
<dbReference type="Gene3D" id="1.20.1260.100">
    <property type="entry name" value="TspO/MBR protein"/>
    <property type="match status" value="1"/>
</dbReference>
<dbReference type="InterPro" id="IPR004307">
    <property type="entry name" value="TspO_MBR"/>
</dbReference>
<feature type="transmembrane region" description="Helical" evidence="6">
    <location>
        <begin position="104"/>
        <end position="121"/>
    </location>
</feature>
<proteinExistence type="inferred from homology"/>
<feature type="transmembrane region" description="Helical" evidence="6">
    <location>
        <begin position="79"/>
        <end position="98"/>
    </location>
</feature>
<feature type="transmembrane region" description="Helical" evidence="6">
    <location>
        <begin position="7"/>
        <end position="26"/>
    </location>
</feature>
<evidence type="ECO:0000256" key="1">
    <source>
        <dbReference type="ARBA" id="ARBA00004141"/>
    </source>
</evidence>
<dbReference type="PANTHER" id="PTHR10057:SF0">
    <property type="entry name" value="TRANSLOCATOR PROTEIN"/>
    <property type="match status" value="1"/>
</dbReference>
<organism evidence="7 8">
    <name type="scientific">Candidatus Campbellbacteria bacterium CG22_combo_CG10-13_8_21_14_all_36_13</name>
    <dbReference type="NCBI Taxonomy" id="1974529"/>
    <lineage>
        <taxon>Bacteria</taxon>
        <taxon>Candidatus Campbelliibacteriota</taxon>
    </lineage>
</organism>
<evidence type="ECO:0000256" key="2">
    <source>
        <dbReference type="ARBA" id="ARBA00007524"/>
    </source>
</evidence>
<comment type="caution">
    <text evidence="7">The sequence shown here is derived from an EMBL/GenBank/DDBJ whole genome shotgun (WGS) entry which is preliminary data.</text>
</comment>
<dbReference type="FunFam" id="1.20.1260.100:FF:000001">
    <property type="entry name" value="translocator protein 2"/>
    <property type="match status" value="1"/>
</dbReference>
<evidence type="ECO:0008006" key="9">
    <source>
        <dbReference type="Google" id="ProtNLM"/>
    </source>
</evidence>